<evidence type="ECO:0000256" key="2">
    <source>
        <dbReference type="ARBA" id="ARBA00022737"/>
    </source>
</evidence>
<protein>
    <submittedName>
        <fullName evidence="4">Uncharacterized protein</fullName>
    </submittedName>
</protein>
<evidence type="ECO:0000313" key="5">
    <source>
        <dbReference type="Proteomes" id="UP001107558"/>
    </source>
</evidence>
<name>A0A9J6BCQ9_POLVA</name>
<feature type="region of interest" description="Disordered" evidence="3">
    <location>
        <begin position="574"/>
        <end position="779"/>
    </location>
</feature>
<reference evidence="4" key="1">
    <citation type="submission" date="2021-03" db="EMBL/GenBank/DDBJ databases">
        <title>Chromosome level genome of the anhydrobiotic midge Polypedilum vanderplanki.</title>
        <authorList>
            <person name="Yoshida Y."/>
            <person name="Kikawada T."/>
            <person name="Gusev O."/>
        </authorList>
    </citation>
    <scope>NUCLEOTIDE SEQUENCE</scope>
    <source>
        <strain evidence="4">NIAS01</strain>
        <tissue evidence="4">Whole body or cell culture</tissue>
    </source>
</reference>
<dbReference type="PRINTS" id="PR01217">
    <property type="entry name" value="PRICHEXTENSN"/>
</dbReference>
<proteinExistence type="predicted"/>
<keyword evidence="5" id="KW-1185">Reference proteome</keyword>
<dbReference type="Proteomes" id="UP001107558">
    <property type="component" value="Chromosome 4"/>
</dbReference>
<evidence type="ECO:0000256" key="1">
    <source>
        <dbReference type="ARBA" id="ARBA00022614"/>
    </source>
</evidence>
<dbReference type="AlphaFoldDB" id="A0A9J6BCQ9"/>
<keyword evidence="2" id="KW-0677">Repeat</keyword>
<feature type="region of interest" description="Disordered" evidence="3">
    <location>
        <begin position="475"/>
        <end position="547"/>
    </location>
</feature>
<evidence type="ECO:0000313" key="4">
    <source>
        <dbReference type="EMBL" id="KAG5667657.1"/>
    </source>
</evidence>
<sequence>MEKIKLSLFFVFFSLNFYLISSISYTASSINQQLQQIHDGLVSEEAKIENQMLNLVTFINITENNLRTQNKSMTKQQQLQINNLYASLDNLASILTDLSTLDNYLSYNNLKSCADVNVKSTEIAFDIKQFYYLINSVNSNITKLAQQYNLVAYYYSIAFSTLITCYDNKLEQQQRVATILTSINSIFVEYYNYNGQLARAISNETIINIYLSTFKRQSCICDVNVNINANSNISSFDDNIQIIENPLIDLQKTILTASNDALNKANTVAAAIIGSSAPLLIINVEKTKTFLNGLVTMSDYVNITWNSVNACSDMYDRIGFVWYKFWQYRQILIACSTNTSWTYAYQTNLNATAVGVKLKDQQLSAVRNLIAAMIKLEQIMESYLLQLSFSVNEMLKIWNNMKIYGDTYCGCRDINGVTTKKSTTKIVITKPFTTTSISTTLATNVPTTSGTTSSKSTVATSSTILTTLSSTTSVSSTINPTTPSSTTNILSSTTTTMPTTSNSTMSTTIPLTTSTTTTSTITKPSTTSLTTTEKTTPTTTTSATTTTMPTTTVTTASFTMVQIFLIKPNKNSFSATTTTLSTTTPTTTTTTPSTTTTTPTTTTTTPTTTTTTPSTTTTTPTTHTTTPTTTTTTPTTTTTTPTTTTTTPTTTTTTPSTTTTTPTTTTTTPTTTTTTPTTTTTTPTTTTTTPTTTTTTPTTTTTTPTTTTTTPTTTTTTPTTTTTTPTTTTTTPSTTTTTPSTTTTTPTTTTTTPSTTTTTPTSTTTTPTTTTTTPTTTTTTATVTSTVAATTFPSTTELTTTESTTIPTTTLTTTQSTTTNSLAPCSSAVFIAYSTFRNPNLPANKGVYAGTYFDGNAIYIGVGTTTSCSNQNSMPARLISSKRGSAAFMECSGSEIMDSKNPLYLQANPKLQWVSASDATLNSIGGAVIHKGNYYSYYFGRINLTATNGVVYQQVSKVYIDNNQKGFVYTTQSGSSATASSGYEVLTCTP</sequence>
<dbReference type="PANTHER" id="PTHR24366">
    <property type="entry name" value="IG(IMMUNOGLOBULIN) AND LRR(LEUCINE RICH REPEAT) DOMAINS"/>
    <property type="match status" value="1"/>
</dbReference>
<organism evidence="4 5">
    <name type="scientific">Polypedilum vanderplanki</name>
    <name type="common">Sleeping chironomid midge</name>
    <dbReference type="NCBI Taxonomy" id="319348"/>
    <lineage>
        <taxon>Eukaryota</taxon>
        <taxon>Metazoa</taxon>
        <taxon>Ecdysozoa</taxon>
        <taxon>Arthropoda</taxon>
        <taxon>Hexapoda</taxon>
        <taxon>Insecta</taxon>
        <taxon>Pterygota</taxon>
        <taxon>Neoptera</taxon>
        <taxon>Endopterygota</taxon>
        <taxon>Diptera</taxon>
        <taxon>Nematocera</taxon>
        <taxon>Chironomoidea</taxon>
        <taxon>Chironomidae</taxon>
        <taxon>Chironominae</taxon>
        <taxon>Polypedilum</taxon>
        <taxon>Polypedilum</taxon>
    </lineage>
</organism>
<accession>A0A9J6BCQ9</accession>
<keyword evidence="1" id="KW-0433">Leucine-rich repeat</keyword>
<evidence type="ECO:0000256" key="3">
    <source>
        <dbReference type="SAM" id="MobiDB-lite"/>
    </source>
</evidence>
<gene>
    <name evidence="4" type="ORF">PVAND_015631</name>
</gene>
<feature type="compositionally biased region" description="Low complexity" evidence="3">
    <location>
        <begin position="576"/>
        <end position="779"/>
    </location>
</feature>
<dbReference type="EMBL" id="JADBJN010000004">
    <property type="protein sequence ID" value="KAG5667657.1"/>
    <property type="molecule type" value="Genomic_DNA"/>
</dbReference>
<comment type="caution">
    <text evidence="4">The sequence shown here is derived from an EMBL/GenBank/DDBJ whole genome shotgun (WGS) entry which is preliminary data.</text>
</comment>